<reference evidence="1 2" key="1">
    <citation type="submission" date="2013-11" db="EMBL/GenBank/DDBJ databases">
        <title>Comparative genomics of Ignicoccus.</title>
        <authorList>
            <person name="Podar M."/>
        </authorList>
    </citation>
    <scope>NUCLEOTIDE SEQUENCE [LARGE SCALE GENOMIC DNA]</scope>
    <source>
        <strain evidence="1 2">DSM 13165</strain>
    </source>
</reference>
<dbReference type="Proteomes" id="UP000060778">
    <property type="component" value="Chromosome"/>
</dbReference>
<sequence>MVKVKGMSELIVSKWKSEFGQEVEMRIHHGMVNAKFMQAQHLYSSYYCKRPSVVTNIEKK</sequence>
<evidence type="ECO:0000313" key="2">
    <source>
        <dbReference type="Proteomes" id="UP000060778"/>
    </source>
</evidence>
<protein>
    <submittedName>
        <fullName evidence="1">Uncharacterized protein</fullName>
    </submittedName>
</protein>
<dbReference type="KEGG" id="iis:EYM_01920"/>
<dbReference type="AlphaFoldDB" id="A0A0U3F9E7"/>
<accession>A0A0U3F9E7</accession>
<evidence type="ECO:0000313" key="1">
    <source>
        <dbReference type="EMBL" id="ALU12265.1"/>
    </source>
</evidence>
<gene>
    <name evidence="1" type="ORF">EYM_01920</name>
</gene>
<proteinExistence type="predicted"/>
<organism evidence="1 2">
    <name type="scientific">Ignicoccus islandicus DSM 13165</name>
    <dbReference type="NCBI Taxonomy" id="940295"/>
    <lineage>
        <taxon>Archaea</taxon>
        <taxon>Thermoproteota</taxon>
        <taxon>Thermoprotei</taxon>
        <taxon>Desulfurococcales</taxon>
        <taxon>Desulfurococcaceae</taxon>
        <taxon>Ignicoccus</taxon>
    </lineage>
</organism>
<dbReference type="EMBL" id="CP006867">
    <property type="protein sequence ID" value="ALU12265.1"/>
    <property type="molecule type" value="Genomic_DNA"/>
</dbReference>
<keyword evidence="2" id="KW-1185">Reference proteome</keyword>
<name>A0A0U3F9E7_9CREN</name>